<gene>
    <name evidence="2" type="ORF">Val02_47510</name>
</gene>
<evidence type="ECO:0000313" key="3">
    <source>
        <dbReference type="Proteomes" id="UP000619260"/>
    </source>
</evidence>
<comment type="caution">
    <text evidence="2">The sequence shown here is derived from an EMBL/GenBank/DDBJ whole genome shotgun (WGS) entry which is preliminary data.</text>
</comment>
<sequence length="103" mass="10782">MPPCTMPSTTSQPIDAVCAATPRQTAATISAEAVSSTMSTRRGRATRSANVPAGSPNSSRGRITAIVMRLNSPGLASRWTMAMIGIAMAEKTEPNAEAVWPHQ</sequence>
<feature type="compositionally biased region" description="Polar residues" evidence="1">
    <location>
        <begin position="27"/>
        <end position="40"/>
    </location>
</feature>
<dbReference type="AlphaFoldDB" id="A0A8J3YPY9"/>
<feature type="region of interest" description="Disordered" evidence="1">
    <location>
        <begin position="27"/>
        <end position="59"/>
    </location>
</feature>
<name>A0A8J3YPY9_9ACTN</name>
<reference evidence="2" key="1">
    <citation type="submission" date="2021-01" db="EMBL/GenBank/DDBJ databases">
        <title>Whole genome shotgun sequence of Virgisporangium aliadipatigenens NBRC 105644.</title>
        <authorList>
            <person name="Komaki H."/>
            <person name="Tamura T."/>
        </authorList>
    </citation>
    <scope>NUCLEOTIDE SEQUENCE</scope>
    <source>
        <strain evidence="2">NBRC 105644</strain>
    </source>
</reference>
<accession>A0A8J3YPY9</accession>
<evidence type="ECO:0000256" key="1">
    <source>
        <dbReference type="SAM" id="MobiDB-lite"/>
    </source>
</evidence>
<dbReference type="Proteomes" id="UP000619260">
    <property type="component" value="Unassembled WGS sequence"/>
</dbReference>
<dbReference type="EMBL" id="BOPF01000018">
    <property type="protein sequence ID" value="GIJ47865.1"/>
    <property type="molecule type" value="Genomic_DNA"/>
</dbReference>
<organism evidence="2 3">
    <name type="scientific">Virgisporangium aliadipatigenens</name>
    <dbReference type="NCBI Taxonomy" id="741659"/>
    <lineage>
        <taxon>Bacteria</taxon>
        <taxon>Bacillati</taxon>
        <taxon>Actinomycetota</taxon>
        <taxon>Actinomycetes</taxon>
        <taxon>Micromonosporales</taxon>
        <taxon>Micromonosporaceae</taxon>
        <taxon>Virgisporangium</taxon>
    </lineage>
</organism>
<keyword evidence="3" id="KW-1185">Reference proteome</keyword>
<evidence type="ECO:0000313" key="2">
    <source>
        <dbReference type="EMBL" id="GIJ47865.1"/>
    </source>
</evidence>
<protein>
    <submittedName>
        <fullName evidence="2">Uncharacterized protein</fullName>
    </submittedName>
</protein>
<proteinExistence type="predicted"/>